<evidence type="ECO:0000256" key="1">
    <source>
        <dbReference type="SAM" id="MobiDB-lite"/>
    </source>
</evidence>
<feature type="region of interest" description="Disordered" evidence="1">
    <location>
        <begin position="1"/>
        <end position="106"/>
    </location>
</feature>
<feature type="compositionally biased region" description="Basic and acidic residues" evidence="1">
    <location>
        <begin position="8"/>
        <end position="25"/>
    </location>
</feature>
<dbReference type="AlphaFoldDB" id="A0A061SAP0"/>
<reference evidence="3" key="1">
    <citation type="submission" date="2014-05" db="EMBL/GenBank/DDBJ databases">
        <title>The transcriptome of the halophilic microalga Tetraselmis sp. GSL018 isolated from the Great Salt Lake, Utah.</title>
        <authorList>
            <person name="Jinkerson R.E."/>
            <person name="D'Adamo S."/>
            <person name="Posewitz M.C."/>
        </authorList>
    </citation>
    <scope>NUCLEOTIDE SEQUENCE</scope>
    <source>
        <strain evidence="3">GSL018</strain>
    </source>
</reference>
<evidence type="ECO:0008006" key="4">
    <source>
        <dbReference type="Google" id="ProtNLM"/>
    </source>
</evidence>
<protein>
    <recommendedName>
        <fullName evidence="4">Negatively light-regulated protein</fullName>
    </recommendedName>
</protein>
<feature type="compositionally biased region" description="Basic and acidic residues" evidence="1">
    <location>
        <begin position="93"/>
        <end position="106"/>
    </location>
</feature>
<sequence>MSSSGGLDSEKTPQEIEKAQEEQLKKKYPGLIGGRGRGRGAFAPHRDHKYFDSADWQLQRDAAKKGAPPPEEEKVDVLPVKSTRSPPPSRRVSHLDSMETARDSQM</sequence>
<dbReference type="EMBL" id="GBEZ01005464">
    <property type="protein sequence ID" value="JAC79846.1"/>
    <property type="molecule type" value="Transcribed_RNA"/>
</dbReference>
<proteinExistence type="predicted"/>
<accession>A0A061SAP0</accession>
<evidence type="ECO:0000313" key="3">
    <source>
        <dbReference type="EMBL" id="JAC79846.1"/>
    </source>
</evidence>
<name>A0A061SAP0_9CHLO</name>
<dbReference type="EMBL" id="GBEZ01022214">
    <property type="protein sequence ID" value="JAC64611.1"/>
    <property type="molecule type" value="Transcribed_RNA"/>
</dbReference>
<organism evidence="3">
    <name type="scientific">Tetraselmis sp. GSL018</name>
    <dbReference type="NCBI Taxonomy" id="582737"/>
    <lineage>
        <taxon>Eukaryota</taxon>
        <taxon>Viridiplantae</taxon>
        <taxon>Chlorophyta</taxon>
        <taxon>core chlorophytes</taxon>
        <taxon>Chlorodendrophyceae</taxon>
        <taxon>Chlorodendrales</taxon>
        <taxon>Chlorodendraceae</taxon>
        <taxon>Tetraselmis</taxon>
    </lineage>
</organism>
<gene>
    <name evidence="3" type="ORF">TSPGSL018_11698</name>
    <name evidence="2" type="ORF">TSPGSL018_17917</name>
</gene>
<evidence type="ECO:0000313" key="2">
    <source>
        <dbReference type="EMBL" id="JAC64611.1"/>
    </source>
</evidence>